<dbReference type="EMBL" id="JAJFAT010000005">
    <property type="protein sequence ID" value="MCC3144614.1"/>
    <property type="molecule type" value="Genomic_DNA"/>
</dbReference>
<dbReference type="PANTHER" id="PTHR43546">
    <property type="entry name" value="UPF0173 METAL-DEPENDENT HYDROLASE MJ1163-RELATED"/>
    <property type="match status" value="1"/>
</dbReference>
<evidence type="ECO:0000313" key="2">
    <source>
        <dbReference type="EMBL" id="MCC3144614.1"/>
    </source>
</evidence>
<proteinExistence type="predicted"/>
<organism evidence="2 3">
    <name type="scientific">Halanaerobium polyolivorans</name>
    <dbReference type="NCBI Taxonomy" id="2886943"/>
    <lineage>
        <taxon>Bacteria</taxon>
        <taxon>Bacillati</taxon>
        <taxon>Bacillota</taxon>
        <taxon>Clostridia</taxon>
        <taxon>Halanaerobiales</taxon>
        <taxon>Halanaerobiaceae</taxon>
        <taxon>Halanaerobium</taxon>
    </lineage>
</organism>
<dbReference type="Pfam" id="PF13483">
    <property type="entry name" value="Lactamase_B_3"/>
    <property type="match status" value="1"/>
</dbReference>
<dbReference type="Gene3D" id="3.60.15.10">
    <property type="entry name" value="Ribonuclease Z/Hydroxyacylglutathione hydrolase-like"/>
    <property type="match status" value="1"/>
</dbReference>
<sequence>MIIIKLRWLGNSALEIKGEKNIIIDPNFLIDAEVKADLVLITHEHDDHIDPSDLEKVLKEETEVYAPQSVFAKFDLEGEVVEAGDIIADEIKVLEVDCYKAESSVAYFYKGIYQTADASKYPDPKEEIEVLFTACYNSDFADYIESVIKLNPNLAIPYHYDPEERQELLQAKGLSSKFEQIGCSSKIIEIGEELDI</sequence>
<evidence type="ECO:0000259" key="1">
    <source>
        <dbReference type="SMART" id="SM00849"/>
    </source>
</evidence>
<dbReference type="SMART" id="SM00849">
    <property type="entry name" value="Lactamase_B"/>
    <property type="match status" value="1"/>
</dbReference>
<dbReference type="Proteomes" id="UP001199296">
    <property type="component" value="Unassembled WGS sequence"/>
</dbReference>
<protein>
    <submittedName>
        <fullName evidence="2">MBL fold metallo-hydrolase</fullName>
    </submittedName>
</protein>
<dbReference type="InterPro" id="IPR050114">
    <property type="entry name" value="UPF0173_UPF0282_UlaG_hydrolase"/>
</dbReference>
<keyword evidence="3" id="KW-1185">Reference proteome</keyword>
<dbReference type="RefSeq" id="WP_229344525.1">
    <property type="nucleotide sequence ID" value="NZ_JAJFAT010000005.1"/>
</dbReference>
<dbReference type="InterPro" id="IPR036866">
    <property type="entry name" value="RibonucZ/Hydroxyglut_hydro"/>
</dbReference>
<name>A0AAW4WYH0_9FIRM</name>
<evidence type="ECO:0000313" key="3">
    <source>
        <dbReference type="Proteomes" id="UP001199296"/>
    </source>
</evidence>
<gene>
    <name evidence="2" type="ORF">LJ207_04650</name>
</gene>
<comment type="caution">
    <text evidence="2">The sequence shown here is derived from an EMBL/GenBank/DDBJ whole genome shotgun (WGS) entry which is preliminary data.</text>
</comment>
<accession>A0AAW4WYH0</accession>
<reference evidence="2 3" key="1">
    <citation type="submission" date="2021-10" db="EMBL/GenBank/DDBJ databases">
        <authorList>
            <person name="Grouzdev D.S."/>
            <person name="Pantiukh K.S."/>
            <person name="Krutkina M.S."/>
        </authorList>
    </citation>
    <scope>NUCLEOTIDE SEQUENCE [LARGE SCALE GENOMIC DNA]</scope>
    <source>
        <strain evidence="2 3">Z-7514</strain>
    </source>
</reference>
<feature type="domain" description="Metallo-beta-lactamase" evidence="1">
    <location>
        <begin position="10"/>
        <end position="159"/>
    </location>
</feature>
<dbReference type="SUPFAM" id="SSF56281">
    <property type="entry name" value="Metallo-hydrolase/oxidoreductase"/>
    <property type="match status" value="1"/>
</dbReference>
<dbReference type="InterPro" id="IPR001279">
    <property type="entry name" value="Metallo-B-lactamas"/>
</dbReference>
<dbReference type="AlphaFoldDB" id="A0AAW4WYH0"/>